<dbReference type="NCBIfam" id="TIGR02490">
    <property type="entry name" value="flgF"/>
    <property type="match status" value="1"/>
</dbReference>
<feature type="domain" description="Flagellar basal body rod protein N-terminal" evidence="8">
    <location>
        <begin position="7"/>
        <end position="35"/>
    </location>
</feature>
<accession>A0A9D1CFC0</accession>
<sequence>MLRALWTAATGMTAQQENIDIISNNIANVNTTGYKKMRPAFQDLVYQTVEQPGVPTSDTTQNPSGKQVGLGTRIAGTYGIFSQGNLIKTDRQLDIAIDGDGFFKILLPDGTEAYTRDGNFKLDKDGRIVTAMGYPLSPQITIPPNAIQISISPDGIVVAILDDNTTTELGRITLVKFINSAGLKRIGDNLYIKTDASGDPIEANPGTQGLGILRQGFLEASNVDIVEEMINLITAQRAYEFNAKAIRAGDEMLKTAANLRP</sequence>
<evidence type="ECO:0000256" key="3">
    <source>
        <dbReference type="ARBA" id="ARBA00017948"/>
    </source>
</evidence>
<dbReference type="PANTHER" id="PTHR30435:SF19">
    <property type="entry name" value="FLAGELLAR BASAL-BODY ROD PROTEIN FLGG"/>
    <property type="match status" value="1"/>
</dbReference>
<dbReference type="InterPro" id="IPR012836">
    <property type="entry name" value="FlgF"/>
</dbReference>
<keyword evidence="11" id="KW-0966">Cell projection</keyword>
<protein>
    <recommendedName>
        <fullName evidence="3 6">Flagellar basal-body rod protein FlgG</fullName>
    </recommendedName>
</protein>
<proteinExistence type="inferred from homology"/>
<dbReference type="PANTHER" id="PTHR30435">
    <property type="entry name" value="FLAGELLAR PROTEIN"/>
    <property type="match status" value="1"/>
</dbReference>
<dbReference type="Pfam" id="PF06429">
    <property type="entry name" value="Flg_bbr_C"/>
    <property type="match status" value="1"/>
</dbReference>
<organism evidence="11 12">
    <name type="scientific">Aquifex aeolicus</name>
    <dbReference type="NCBI Taxonomy" id="63363"/>
    <lineage>
        <taxon>Bacteria</taxon>
        <taxon>Pseudomonadati</taxon>
        <taxon>Aquificota</taxon>
        <taxon>Aquificia</taxon>
        <taxon>Aquificales</taxon>
        <taxon>Aquificaceae</taxon>
        <taxon>Aquifex</taxon>
    </lineage>
</organism>
<comment type="subunit">
    <text evidence="5">The basal body constitutes a major portion of the flagellar organelle and consists of four rings (L,P,S, and M) mounted on a central rod. The rod consists of about 26 subunits of FlgG in the distal portion, and FlgB, FlgC and FlgF are thought to build up the proximal portion of the rod with about 6 subunits each.</text>
</comment>
<feature type="domain" description="Flagellar basal-body/hook protein C-terminal" evidence="9">
    <location>
        <begin position="214"/>
        <end position="259"/>
    </location>
</feature>
<dbReference type="Pfam" id="PF00460">
    <property type="entry name" value="Flg_bb_rod"/>
    <property type="match status" value="1"/>
</dbReference>
<dbReference type="InterPro" id="IPR001444">
    <property type="entry name" value="Flag_bb_rod_N"/>
</dbReference>
<dbReference type="NCBIfam" id="TIGR02488">
    <property type="entry name" value="flgG_G_neg"/>
    <property type="match status" value="1"/>
</dbReference>
<dbReference type="Proteomes" id="UP000606463">
    <property type="component" value="Unassembled WGS sequence"/>
</dbReference>
<dbReference type="AlphaFoldDB" id="A0A9D1CFC0"/>
<keyword evidence="4 7" id="KW-0975">Bacterial flagellum</keyword>
<dbReference type="InterPro" id="IPR010930">
    <property type="entry name" value="Flg_bb/hook_C_dom"/>
</dbReference>
<dbReference type="SUPFAM" id="SSF117143">
    <property type="entry name" value="Flagellar hook protein flgE"/>
    <property type="match status" value="1"/>
</dbReference>
<comment type="subcellular location">
    <subcellularLocation>
        <location evidence="1 7">Bacterial flagellum basal body</location>
    </subcellularLocation>
</comment>
<dbReference type="InterPro" id="IPR019776">
    <property type="entry name" value="Flagellar_basal_body_rod_CS"/>
</dbReference>
<comment type="similarity">
    <text evidence="2 7">Belongs to the flagella basal body rod proteins family.</text>
</comment>
<evidence type="ECO:0000259" key="9">
    <source>
        <dbReference type="Pfam" id="PF06429"/>
    </source>
</evidence>
<reference evidence="11" key="1">
    <citation type="journal article" date="2020" name="ISME J.">
        <title>Gammaproteobacteria mediating utilization of methyl-, sulfur- and petroleum organic compounds in deep ocean hydrothermal plumes.</title>
        <authorList>
            <person name="Zhou Z."/>
            <person name="Liu Y."/>
            <person name="Pan J."/>
            <person name="Cron B.R."/>
            <person name="Toner B.M."/>
            <person name="Anantharaman K."/>
            <person name="Breier J.A."/>
            <person name="Dick G.J."/>
            <person name="Li M."/>
        </authorList>
    </citation>
    <scope>NUCLEOTIDE SEQUENCE</scope>
    <source>
        <strain evidence="11">SZUA-1501</strain>
    </source>
</reference>
<evidence type="ECO:0000256" key="1">
    <source>
        <dbReference type="ARBA" id="ARBA00004117"/>
    </source>
</evidence>
<evidence type="ECO:0000256" key="5">
    <source>
        <dbReference type="ARBA" id="ARBA00025933"/>
    </source>
</evidence>
<comment type="caution">
    <text evidence="11">The sequence shown here is derived from an EMBL/GenBank/DDBJ whole genome shotgun (WGS) entry which is preliminary data.</text>
</comment>
<dbReference type="EMBL" id="DQVE01000014">
    <property type="protein sequence ID" value="HIP97987.1"/>
    <property type="molecule type" value="Genomic_DNA"/>
</dbReference>
<dbReference type="InterPro" id="IPR020013">
    <property type="entry name" value="Flagellar_FlgE/F/G"/>
</dbReference>
<evidence type="ECO:0000313" key="12">
    <source>
        <dbReference type="Proteomes" id="UP000606463"/>
    </source>
</evidence>
<dbReference type="InterPro" id="IPR012834">
    <property type="entry name" value="FlgG_G_neg"/>
</dbReference>
<evidence type="ECO:0000259" key="10">
    <source>
        <dbReference type="Pfam" id="PF22692"/>
    </source>
</evidence>
<evidence type="ECO:0000256" key="6">
    <source>
        <dbReference type="NCBIfam" id="TIGR02488"/>
    </source>
</evidence>
<evidence type="ECO:0000256" key="4">
    <source>
        <dbReference type="ARBA" id="ARBA00023143"/>
    </source>
</evidence>
<evidence type="ECO:0000313" key="11">
    <source>
        <dbReference type="EMBL" id="HIP97987.1"/>
    </source>
</evidence>
<keyword evidence="11" id="KW-0969">Cilium</keyword>
<evidence type="ECO:0000256" key="7">
    <source>
        <dbReference type="RuleBase" id="RU362116"/>
    </source>
</evidence>
<feature type="domain" description="Flagellar hook protein FlgE/F/G-like D1" evidence="10">
    <location>
        <begin position="96"/>
        <end position="159"/>
    </location>
</feature>
<dbReference type="GO" id="GO:0009426">
    <property type="term" value="C:bacterial-type flagellum basal body, distal rod"/>
    <property type="evidence" value="ECO:0007669"/>
    <property type="project" value="UniProtKB-UniRule"/>
</dbReference>
<dbReference type="Pfam" id="PF22692">
    <property type="entry name" value="LlgE_F_G_D1"/>
    <property type="match status" value="1"/>
</dbReference>
<dbReference type="NCBIfam" id="TIGR03506">
    <property type="entry name" value="FlgEFG_subfam"/>
    <property type="match status" value="2"/>
</dbReference>
<keyword evidence="11" id="KW-0282">Flagellum</keyword>
<evidence type="ECO:0000256" key="2">
    <source>
        <dbReference type="ARBA" id="ARBA00009677"/>
    </source>
</evidence>
<gene>
    <name evidence="11" type="primary">flgG</name>
    <name evidence="11" type="ORF">EYH37_01275</name>
</gene>
<dbReference type="PROSITE" id="PS00588">
    <property type="entry name" value="FLAGELLA_BB_ROD"/>
    <property type="match status" value="1"/>
</dbReference>
<dbReference type="InterPro" id="IPR037925">
    <property type="entry name" value="FlgE/F/G-like"/>
</dbReference>
<evidence type="ECO:0000259" key="8">
    <source>
        <dbReference type="Pfam" id="PF00460"/>
    </source>
</evidence>
<dbReference type="InterPro" id="IPR053967">
    <property type="entry name" value="LlgE_F_G-like_D1"/>
</dbReference>
<dbReference type="GO" id="GO:0071978">
    <property type="term" value="P:bacterial-type flagellum-dependent swarming motility"/>
    <property type="evidence" value="ECO:0007669"/>
    <property type="project" value="TreeGrafter"/>
</dbReference>
<name>A0A9D1CFC0_AQUAO</name>